<feature type="compositionally biased region" description="Basic and acidic residues" evidence="1">
    <location>
        <begin position="1497"/>
        <end position="1506"/>
    </location>
</feature>
<feature type="compositionally biased region" description="Polar residues" evidence="1">
    <location>
        <begin position="393"/>
        <end position="406"/>
    </location>
</feature>
<feature type="compositionally biased region" description="Basic residues" evidence="1">
    <location>
        <begin position="1388"/>
        <end position="1410"/>
    </location>
</feature>
<feature type="region of interest" description="Disordered" evidence="1">
    <location>
        <begin position="1543"/>
        <end position="1633"/>
    </location>
</feature>
<evidence type="ECO:0000313" key="3">
    <source>
        <dbReference type="Proteomes" id="UP001176961"/>
    </source>
</evidence>
<feature type="compositionally biased region" description="Pro residues" evidence="1">
    <location>
        <begin position="32"/>
        <end position="49"/>
    </location>
</feature>
<accession>A0AA36M7L7</accession>
<feature type="compositionally biased region" description="Basic and acidic residues" evidence="1">
    <location>
        <begin position="1043"/>
        <end position="1056"/>
    </location>
</feature>
<feature type="compositionally biased region" description="Polar residues" evidence="1">
    <location>
        <begin position="453"/>
        <end position="468"/>
    </location>
</feature>
<feature type="compositionally biased region" description="Polar residues" evidence="1">
    <location>
        <begin position="344"/>
        <end position="359"/>
    </location>
</feature>
<feature type="region of interest" description="Disordered" evidence="1">
    <location>
        <begin position="1355"/>
        <end position="1418"/>
    </location>
</feature>
<comment type="caution">
    <text evidence="2">The sequence shown here is derived from an EMBL/GenBank/DDBJ whole genome shotgun (WGS) entry which is preliminary data.</text>
</comment>
<dbReference type="EMBL" id="CATQJL010000223">
    <property type="protein sequence ID" value="CAJ0600590.1"/>
    <property type="molecule type" value="Genomic_DNA"/>
</dbReference>
<proteinExistence type="predicted"/>
<feature type="compositionally biased region" description="Low complexity" evidence="1">
    <location>
        <begin position="237"/>
        <end position="248"/>
    </location>
</feature>
<feature type="region of interest" description="Disordered" evidence="1">
    <location>
        <begin position="933"/>
        <end position="958"/>
    </location>
</feature>
<feature type="compositionally biased region" description="Basic and acidic residues" evidence="1">
    <location>
        <begin position="420"/>
        <end position="429"/>
    </location>
</feature>
<feature type="compositionally biased region" description="Low complexity" evidence="1">
    <location>
        <begin position="1076"/>
        <end position="1090"/>
    </location>
</feature>
<protein>
    <submittedName>
        <fullName evidence="2">Uncharacterized protein</fullName>
    </submittedName>
</protein>
<feature type="compositionally biased region" description="Polar residues" evidence="1">
    <location>
        <begin position="1033"/>
        <end position="1042"/>
    </location>
</feature>
<name>A0AA36M7L7_CYLNA</name>
<feature type="region of interest" description="Disordered" evidence="1">
    <location>
        <begin position="156"/>
        <end position="181"/>
    </location>
</feature>
<feature type="region of interest" description="Disordered" evidence="1">
    <location>
        <begin position="234"/>
        <end position="256"/>
    </location>
</feature>
<feature type="region of interest" description="Disordered" evidence="1">
    <location>
        <begin position="995"/>
        <end position="1148"/>
    </location>
</feature>
<reference evidence="2" key="1">
    <citation type="submission" date="2023-07" db="EMBL/GenBank/DDBJ databases">
        <authorList>
            <consortium name="CYATHOMIX"/>
        </authorList>
    </citation>
    <scope>NUCLEOTIDE SEQUENCE</scope>
    <source>
        <strain evidence="2">N/A</strain>
    </source>
</reference>
<feature type="compositionally biased region" description="Polar residues" evidence="1">
    <location>
        <begin position="995"/>
        <end position="1016"/>
    </location>
</feature>
<feature type="compositionally biased region" description="Basic and acidic residues" evidence="1">
    <location>
        <begin position="360"/>
        <end position="369"/>
    </location>
</feature>
<feature type="compositionally biased region" description="Basic and acidic residues" evidence="1">
    <location>
        <begin position="1373"/>
        <end position="1387"/>
    </location>
</feature>
<feature type="compositionally biased region" description="Polar residues" evidence="1">
    <location>
        <begin position="156"/>
        <end position="165"/>
    </location>
</feature>
<feature type="region of interest" description="Disordered" evidence="1">
    <location>
        <begin position="826"/>
        <end position="889"/>
    </location>
</feature>
<feature type="region of interest" description="Disordered" evidence="1">
    <location>
        <begin position="21"/>
        <end position="132"/>
    </location>
</feature>
<feature type="region of interest" description="Disordered" evidence="1">
    <location>
        <begin position="1468"/>
        <end position="1506"/>
    </location>
</feature>
<dbReference type="Proteomes" id="UP001176961">
    <property type="component" value="Unassembled WGS sequence"/>
</dbReference>
<gene>
    <name evidence="2" type="ORF">CYNAS_LOCUS12573</name>
</gene>
<feature type="region of interest" description="Disordered" evidence="1">
    <location>
        <begin position="1681"/>
        <end position="1722"/>
    </location>
</feature>
<evidence type="ECO:0000313" key="2">
    <source>
        <dbReference type="EMBL" id="CAJ0600590.1"/>
    </source>
</evidence>
<feature type="compositionally biased region" description="Basic and acidic residues" evidence="1">
    <location>
        <begin position="1711"/>
        <end position="1722"/>
    </location>
</feature>
<sequence>MEAKKEPISVQVYVRPLEIALPADLTNSEPSEAPPPPPPPPPPPLPAQAPPRVWSTMSARIEAETSVKRWSTPVVKTEEGQPPGPNDHPSTKEGRTREGNVKTITPSYKLGTEKPSTELKLGTSGYLPNEKGDYKVSMRHEDYKLTVIDPKVRSNANMPLHSTTLPDAKRPVAGDFPSQHSKRSLIKLEPLEQRRFKSVESRPITTSNYLTESVERHREMEASRLRDYLKAKESDANKPWNKPGWPGPKKSDDESLRELEHIKKSIETLQKVATTSTRDHLHMEDDEYEPPFSVRRLRQVYLDRISGLSGAARPGPRRITPLGASVTPSLPYIPEDDSDEEQRLTQSHRTSSETTLNRQSGEKNNKSLRFEPPPAPAHPQKNPAANRSERTHVTPSLISVNVTTEPVRSEHQPSTNGGGRSRDVSRGPDEDYPERLMSPPPTKEPRSIIKQGYYSSQQNLHSNSSTMQVDRGESRTLQSKSTSFNDLPEEQRYRIMQENLERLRRSRATTPKPPVTSFNGPFFKLEEVNASKNEVVLSNGGNDYSLREMNESRASFADSRALSASEAELSQIKDASVVIWPPLNDKKQPRSQSVMARSITDPERINEYRRQKQMEEEAMRRHEEEKVIAMTKQMRAMQVQQQRLYEQRHGVTSPVQFIDVIDNTPYSSQQQLPIRYGQSPAPGQMSPDYGYDPHRMRVYETRPISALSEMSDTGLHNTWKRTYIVEKPDDIAKNEILRSAQLLEREQYDVDLLKRRAAFVEKPEEKPEIIRTGRKWQPPPEKPYVWPSVPRAASVDISVPPIDYNMARSTENVEYQWAPVVTDPGFKQERKNFTPTNSPPMSPRRGHGTGPLDEAAKRQTRYVIQPSPDGSHRPKPAFRKERVTPSGGFYPHAPNAVKIVKYRPASAQGLLAPVDGTTEENVDVIHQRNFHRVDGGYRNSPSNGEHHDRKAMRKSQPSINDWEKIYDLPPHSSTIVGKDVPTNINVKRRLSHFQGSVQNLQRRQENARTYQENARSYSMDGSLPYLEHGSMRDVSSPQASTPRQDRSQSSSRRETPRQQSRRTHQEQRPSTSGQNSRPSSSVPISPASRSDTPTAIRVRTKMGQVTAPGPSPKSYDRARQYVPRPLPPGYRLGDPAPDPRALSPAPGHTKRMIRNVAANQPPKNEDLDELARKGEQLLERSRERRAGYKLIDSEIVKEGPEPVPQAFKDQVRDLLESRNSLETSTTKEHDRSGYVTDVSTATWQFSTQSFSPRSIVSVNGARDDILKREKERVWPSYAAQESTSVAESGRSSRQMQEVYDRKVERFASMPLLTAADRTFIRVKDDKPRSIMKRRELETRDQMLHPSAENQLMERQYHRTQSNVSKPSVTETVQRFEETRRTEEVERRVQRKERRDRRSRQHSSSRQHASHGSRDNWENGYSERRIVSVPPQRIVYQESNRAMSEAEIDKVVREAYAAADEARRDHYRMRSSSLSRGGGAVNGYLPASQETYYRQTSTKRERDLRDNNQRYEDEHFGRGLAHARYGSLSDSLRRGELKYIPNGEVRESHWSQQQQSRGGGMNNMHKSYSTRDVFGGDYDRRSNSSYRRGSQQMSPFVEFPPTLPRRSERDSYRPVSKSRSYADWDDMGRAGFGNNGREVRRYDDDMSRLEAEFRDSLLMPLPNGNMHERDYRTEHIPGGYETFQKDNRANSGRRIGKDGLPVDYSEATQEYSYKREQEMDRRR</sequence>
<organism evidence="2 3">
    <name type="scientific">Cylicocyclus nassatus</name>
    <name type="common">Nematode worm</name>
    <dbReference type="NCBI Taxonomy" id="53992"/>
    <lineage>
        <taxon>Eukaryota</taxon>
        <taxon>Metazoa</taxon>
        <taxon>Ecdysozoa</taxon>
        <taxon>Nematoda</taxon>
        <taxon>Chromadorea</taxon>
        <taxon>Rhabditida</taxon>
        <taxon>Rhabditina</taxon>
        <taxon>Rhabditomorpha</taxon>
        <taxon>Strongyloidea</taxon>
        <taxon>Strongylidae</taxon>
        <taxon>Cylicocyclus</taxon>
    </lineage>
</organism>
<feature type="region of interest" description="Disordered" evidence="1">
    <location>
        <begin position="308"/>
        <end position="482"/>
    </location>
</feature>
<evidence type="ECO:0000256" key="1">
    <source>
        <dbReference type="SAM" id="MobiDB-lite"/>
    </source>
</evidence>
<keyword evidence="3" id="KW-1185">Reference proteome</keyword>
<feature type="compositionally biased region" description="Polar residues" evidence="1">
    <location>
        <begin position="1358"/>
        <end position="1367"/>
    </location>
</feature>
<feature type="compositionally biased region" description="Basic and acidic residues" evidence="1">
    <location>
        <begin position="89"/>
        <end position="100"/>
    </location>
</feature>